<dbReference type="STRING" id="485917.Phep_2583"/>
<dbReference type="EMBL" id="CP001681">
    <property type="protein sequence ID" value="ACU04787.1"/>
    <property type="molecule type" value="Genomic_DNA"/>
</dbReference>
<evidence type="ECO:0000313" key="3">
    <source>
        <dbReference type="Proteomes" id="UP000000852"/>
    </source>
</evidence>
<accession>C6Y075</accession>
<dbReference type="AlphaFoldDB" id="C6Y075"/>
<sequence>MHKKNYLILILFALGLLTACNSSDHQNFSKTADQVVLKPFSDSLKVDTFKVSLMGDVLKDITIRFTITSHGGQLIYKKDFKATDLIENYKSSVDLKKERTQLAFIKDEYKLFFEDENFLEPAVTENENPDKNTPDIHFYNELKQSALNGFKYRSGKETSVYIAWSEKEKKVKPYYSCCK</sequence>
<organism evidence="2 3">
    <name type="scientific">Pedobacter heparinus (strain ATCC 13125 / DSM 2366 / CIP 104194 / JCM 7457 / NBRC 12017 / NCIMB 9290 / NRRL B-14731 / HIM 762-3)</name>
    <dbReference type="NCBI Taxonomy" id="485917"/>
    <lineage>
        <taxon>Bacteria</taxon>
        <taxon>Pseudomonadati</taxon>
        <taxon>Bacteroidota</taxon>
        <taxon>Sphingobacteriia</taxon>
        <taxon>Sphingobacteriales</taxon>
        <taxon>Sphingobacteriaceae</taxon>
        <taxon>Pedobacter</taxon>
    </lineage>
</organism>
<dbReference type="KEGG" id="phe:Phep_2583"/>
<proteinExistence type="predicted"/>
<evidence type="ECO:0008006" key="4">
    <source>
        <dbReference type="Google" id="ProtNLM"/>
    </source>
</evidence>
<feature type="chain" id="PRO_5002972050" description="Lipoprotein" evidence="1">
    <location>
        <begin position="20"/>
        <end position="179"/>
    </location>
</feature>
<dbReference type="Proteomes" id="UP000000852">
    <property type="component" value="Chromosome"/>
</dbReference>
<reference evidence="2 3" key="1">
    <citation type="journal article" date="2009" name="Stand. Genomic Sci.">
        <title>Complete genome sequence of Pedobacter heparinus type strain (HIM 762-3).</title>
        <authorList>
            <person name="Han C."/>
            <person name="Spring S."/>
            <person name="Lapidus A."/>
            <person name="Del Rio T.G."/>
            <person name="Tice H."/>
            <person name="Copeland A."/>
            <person name="Cheng J.F."/>
            <person name="Lucas S."/>
            <person name="Chen F."/>
            <person name="Nolan M."/>
            <person name="Bruce D."/>
            <person name="Goodwin L."/>
            <person name="Pitluck S."/>
            <person name="Ivanova N."/>
            <person name="Mavromatis K."/>
            <person name="Mikhailova N."/>
            <person name="Pati A."/>
            <person name="Chen A."/>
            <person name="Palaniappan K."/>
            <person name="Land M."/>
            <person name="Hauser L."/>
            <person name="Chang Y.J."/>
            <person name="Jeffries C.C."/>
            <person name="Saunders E."/>
            <person name="Chertkov O."/>
            <person name="Brettin T."/>
            <person name="Goker M."/>
            <person name="Rohde M."/>
            <person name="Bristow J."/>
            <person name="Eisen J.A."/>
            <person name="Markowitz V."/>
            <person name="Hugenholtz P."/>
            <person name="Kyrpides N.C."/>
            <person name="Klenk H.P."/>
            <person name="Detter J.C."/>
        </authorList>
    </citation>
    <scope>NUCLEOTIDE SEQUENCE [LARGE SCALE GENOMIC DNA]</scope>
    <source>
        <strain evidence="3">ATCC 13125 / DSM 2366 / CIP 104194 / JCM 7457 / NBRC 12017 / NCIMB 9290 / NRRL B-14731 / HIM 762-3</strain>
    </source>
</reference>
<gene>
    <name evidence="2" type="ordered locus">Phep_2583</name>
</gene>
<dbReference type="OrthoDB" id="886332at2"/>
<evidence type="ECO:0000313" key="2">
    <source>
        <dbReference type="EMBL" id="ACU04787.1"/>
    </source>
</evidence>
<protein>
    <recommendedName>
        <fullName evidence="4">Lipoprotein</fullName>
    </recommendedName>
</protein>
<keyword evidence="1" id="KW-0732">Signal</keyword>
<dbReference type="HOGENOM" id="CLU_1502100_0_0_10"/>
<evidence type="ECO:0000256" key="1">
    <source>
        <dbReference type="SAM" id="SignalP"/>
    </source>
</evidence>
<dbReference type="PROSITE" id="PS51257">
    <property type="entry name" value="PROKAR_LIPOPROTEIN"/>
    <property type="match status" value="1"/>
</dbReference>
<dbReference type="eggNOG" id="ENOG5033KHT">
    <property type="taxonomic scope" value="Bacteria"/>
</dbReference>
<keyword evidence="3" id="KW-1185">Reference proteome</keyword>
<dbReference type="RefSeq" id="WP_015808398.1">
    <property type="nucleotide sequence ID" value="NC_013061.1"/>
</dbReference>
<feature type="signal peptide" evidence="1">
    <location>
        <begin position="1"/>
        <end position="19"/>
    </location>
</feature>
<name>C6Y075_PEDHD</name>